<dbReference type="InterPro" id="IPR010290">
    <property type="entry name" value="TM_effector"/>
</dbReference>
<feature type="transmembrane region" description="Helical" evidence="7">
    <location>
        <begin position="305"/>
        <end position="327"/>
    </location>
</feature>
<comment type="subcellular location">
    <subcellularLocation>
        <location evidence="1">Cell membrane</location>
        <topology evidence="1">Multi-pass membrane protein</topology>
    </subcellularLocation>
</comment>
<dbReference type="EMBL" id="RSAA01000016">
    <property type="protein sequence ID" value="RRO15204.1"/>
    <property type="molecule type" value="Genomic_DNA"/>
</dbReference>
<dbReference type="InterPro" id="IPR036259">
    <property type="entry name" value="MFS_trans_sf"/>
</dbReference>
<keyword evidence="4 7" id="KW-0812">Transmembrane</keyword>
<feature type="transmembrane region" description="Helical" evidence="7">
    <location>
        <begin position="98"/>
        <end position="117"/>
    </location>
</feature>
<feature type="domain" description="Major facilitator superfamily (MFS) profile" evidence="8">
    <location>
        <begin position="215"/>
        <end position="418"/>
    </location>
</feature>
<dbReference type="Gene3D" id="1.20.1250.20">
    <property type="entry name" value="MFS general substrate transporter like domains"/>
    <property type="match status" value="1"/>
</dbReference>
<sequence length="418" mass="43975">MGADFRRFWVADGLSQIGSRISFVALPLLAITELGASPFQVSLLAVLETAAFLVLGLPVGAWCDGWRNRPVLVVADLGRALALISLPVAAWSGRLALWQLYAVVAVVGVLTVFFDVAHQSYLPRLVDRSHLVEGNSKLQANTSVAEVSGPAAGGLLVQWLSAPLAIVVDAVSFLWSAGWLRAIRSDEPPRERPTDRRLTTEIREGLQFVFGHPVLRAIACSGASVVFFQAASIAIVIAFLALEVGLSPGEVGVLSSIGPLGAVAAALSTGAIARRVGQARLMLVAIVGLGAGMLLVPLTGPGPRLAWFAIGGVISGFCLITVNIVEASFRQALCPDHLMGRMNATMRFMLRATAPFGALLGGVIGTHLGMRTTLWIAALGVLLSSAWLLTSPLRHTRDLPVDDSSAVPAVPPAEGRSR</sequence>
<dbReference type="Proteomes" id="UP000274515">
    <property type="component" value="Unassembled WGS sequence"/>
</dbReference>
<evidence type="ECO:0000256" key="5">
    <source>
        <dbReference type="ARBA" id="ARBA00022989"/>
    </source>
</evidence>
<keyword evidence="6 7" id="KW-0472">Membrane</keyword>
<evidence type="ECO:0000259" key="8">
    <source>
        <dbReference type="PROSITE" id="PS50850"/>
    </source>
</evidence>
<reference evidence="9 10" key="1">
    <citation type="submission" date="2018-11" db="EMBL/GenBank/DDBJ databases">
        <title>Saccharopolyspora rhizosphaerae sp. nov., an actinomycete isolated from rhizosphere soil in Thailand.</title>
        <authorList>
            <person name="Intra B."/>
            <person name="Euanorasetr J."/>
            <person name="Take A."/>
            <person name="Inahashi Y."/>
            <person name="Mori M."/>
            <person name="Panbangred W."/>
            <person name="Matsumoto A."/>
        </authorList>
    </citation>
    <scope>NUCLEOTIDE SEQUENCE [LARGE SCALE GENOMIC DNA]</scope>
    <source>
        <strain evidence="9 10">H219</strain>
    </source>
</reference>
<feature type="transmembrane region" description="Helical" evidence="7">
    <location>
        <begin position="71"/>
        <end position="92"/>
    </location>
</feature>
<evidence type="ECO:0000256" key="4">
    <source>
        <dbReference type="ARBA" id="ARBA00022692"/>
    </source>
</evidence>
<feature type="transmembrane region" description="Helical" evidence="7">
    <location>
        <begin position="39"/>
        <end position="59"/>
    </location>
</feature>
<feature type="transmembrane region" description="Helical" evidence="7">
    <location>
        <begin position="280"/>
        <end position="299"/>
    </location>
</feature>
<evidence type="ECO:0000256" key="2">
    <source>
        <dbReference type="ARBA" id="ARBA00022448"/>
    </source>
</evidence>
<dbReference type="GO" id="GO:0022857">
    <property type="term" value="F:transmembrane transporter activity"/>
    <property type="evidence" value="ECO:0007669"/>
    <property type="project" value="InterPro"/>
</dbReference>
<dbReference type="PANTHER" id="PTHR23513:SF6">
    <property type="entry name" value="MAJOR FACILITATOR SUPERFAMILY ASSOCIATED DOMAIN-CONTAINING PROTEIN"/>
    <property type="match status" value="1"/>
</dbReference>
<dbReference type="PROSITE" id="PS50850">
    <property type="entry name" value="MFS"/>
    <property type="match status" value="1"/>
</dbReference>
<dbReference type="InterPro" id="IPR020846">
    <property type="entry name" value="MFS_dom"/>
</dbReference>
<dbReference type="PANTHER" id="PTHR23513">
    <property type="entry name" value="INTEGRAL MEMBRANE EFFLUX PROTEIN-RELATED"/>
    <property type="match status" value="1"/>
</dbReference>
<dbReference type="SUPFAM" id="SSF103473">
    <property type="entry name" value="MFS general substrate transporter"/>
    <property type="match status" value="1"/>
</dbReference>
<keyword evidence="10" id="KW-1185">Reference proteome</keyword>
<evidence type="ECO:0000256" key="7">
    <source>
        <dbReference type="SAM" id="Phobius"/>
    </source>
</evidence>
<organism evidence="9 10">
    <name type="scientific">Saccharopolyspora rhizosphaerae</name>
    <dbReference type="NCBI Taxonomy" id="2492662"/>
    <lineage>
        <taxon>Bacteria</taxon>
        <taxon>Bacillati</taxon>
        <taxon>Actinomycetota</taxon>
        <taxon>Actinomycetes</taxon>
        <taxon>Pseudonocardiales</taxon>
        <taxon>Pseudonocardiaceae</taxon>
        <taxon>Saccharopolyspora</taxon>
    </lineage>
</organism>
<name>A0A3R8P2U3_9PSEU</name>
<evidence type="ECO:0000256" key="6">
    <source>
        <dbReference type="ARBA" id="ARBA00023136"/>
    </source>
</evidence>
<dbReference type="Pfam" id="PF05977">
    <property type="entry name" value="MFS_3"/>
    <property type="match status" value="1"/>
</dbReference>
<gene>
    <name evidence="9" type="ORF">EIL87_17875</name>
</gene>
<dbReference type="AlphaFoldDB" id="A0A3R8P2U3"/>
<accession>A0A3R8P2U3</accession>
<feature type="transmembrane region" description="Helical" evidence="7">
    <location>
        <begin position="374"/>
        <end position="390"/>
    </location>
</feature>
<comment type="caution">
    <text evidence="9">The sequence shown here is derived from an EMBL/GenBank/DDBJ whole genome shotgun (WGS) entry which is preliminary data.</text>
</comment>
<dbReference type="CDD" id="cd06173">
    <property type="entry name" value="MFS_MefA_like"/>
    <property type="match status" value="1"/>
</dbReference>
<dbReference type="OrthoDB" id="9815525at2"/>
<evidence type="ECO:0000313" key="9">
    <source>
        <dbReference type="EMBL" id="RRO15204.1"/>
    </source>
</evidence>
<dbReference type="GO" id="GO:0005886">
    <property type="term" value="C:plasma membrane"/>
    <property type="evidence" value="ECO:0007669"/>
    <property type="project" value="UniProtKB-SubCell"/>
</dbReference>
<evidence type="ECO:0000313" key="10">
    <source>
        <dbReference type="Proteomes" id="UP000274515"/>
    </source>
</evidence>
<proteinExistence type="predicted"/>
<protein>
    <submittedName>
        <fullName evidence="9">MFS transporter</fullName>
    </submittedName>
</protein>
<feature type="transmembrane region" description="Helical" evidence="7">
    <location>
        <begin position="217"/>
        <end position="241"/>
    </location>
</feature>
<keyword evidence="3" id="KW-1003">Cell membrane</keyword>
<feature type="transmembrane region" description="Helical" evidence="7">
    <location>
        <begin position="253"/>
        <end position="273"/>
    </location>
</feature>
<feature type="transmembrane region" description="Helical" evidence="7">
    <location>
        <begin position="348"/>
        <end position="368"/>
    </location>
</feature>
<evidence type="ECO:0000256" key="3">
    <source>
        <dbReference type="ARBA" id="ARBA00022475"/>
    </source>
</evidence>
<keyword evidence="2" id="KW-0813">Transport</keyword>
<keyword evidence="5 7" id="KW-1133">Transmembrane helix</keyword>
<evidence type="ECO:0000256" key="1">
    <source>
        <dbReference type="ARBA" id="ARBA00004651"/>
    </source>
</evidence>